<evidence type="ECO:0000256" key="2">
    <source>
        <dbReference type="ARBA" id="ARBA00023315"/>
    </source>
</evidence>
<evidence type="ECO:0000259" key="3">
    <source>
        <dbReference type="PROSITE" id="PS51186"/>
    </source>
</evidence>
<dbReference type="EMBL" id="SZUV01000001">
    <property type="protein sequence ID" value="TQN50680.1"/>
    <property type="molecule type" value="Genomic_DNA"/>
</dbReference>
<dbReference type="CDD" id="cd04301">
    <property type="entry name" value="NAT_SF"/>
    <property type="match status" value="1"/>
</dbReference>
<reference evidence="4 5" key="1">
    <citation type="submission" date="2019-03" db="EMBL/GenBank/DDBJ databases">
        <title>New insights into Acidothiobacillus thiooxidans sulfur metabolism through coupled gene expression, solution geochemistry, microscopy and spectroscopy analyses.</title>
        <authorList>
            <person name="Camacho D."/>
            <person name="Frazao R."/>
            <person name="Fouillen A."/>
            <person name="Nanci A."/>
            <person name="Lang B.F."/>
            <person name="Apte S.C."/>
            <person name="Baron C."/>
            <person name="Warren L.A."/>
        </authorList>
    </citation>
    <scope>NUCLEOTIDE SEQUENCE [LARGE SCALE GENOMIC DNA]</scope>
    <source>
        <strain evidence="4 5">ATCC 19377</strain>
    </source>
</reference>
<evidence type="ECO:0000313" key="5">
    <source>
        <dbReference type="Proteomes" id="UP000315403"/>
    </source>
</evidence>
<keyword evidence="2" id="KW-0012">Acyltransferase</keyword>
<dbReference type="Pfam" id="PF13508">
    <property type="entry name" value="Acetyltransf_7"/>
    <property type="match status" value="1"/>
</dbReference>
<dbReference type="AlphaFoldDB" id="A0A543Q317"/>
<dbReference type="InterPro" id="IPR000182">
    <property type="entry name" value="GNAT_dom"/>
</dbReference>
<dbReference type="Gene3D" id="3.40.630.30">
    <property type="match status" value="1"/>
</dbReference>
<dbReference type="PANTHER" id="PTHR43420:SF12">
    <property type="entry name" value="N-ACETYLTRANSFERASE DOMAIN-CONTAINING PROTEIN"/>
    <property type="match status" value="1"/>
</dbReference>
<accession>A0A543Q317</accession>
<proteinExistence type="predicted"/>
<dbReference type="InterPro" id="IPR016181">
    <property type="entry name" value="Acyl_CoA_acyltransferase"/>
</dbReference>
<comment type="caution">
    <text evidence="4">The sequence shown here is derived from an EMBL/GenBank/DDBJ whole genome shotgun (WGS) entry which is preliminary data.</text>
</comment>
<dbReference type="PROSITE" id="PS51186">
    <property type="entry name" value="GNAT"/>
    <property type="match status" value="1"/>
</dbReference>
<gene>
    <name evidence="4" type="ORF">DLNHIDIE_00535</name>
</gene>
<dbReference type="RefSeq" id="WP_142086490.1">
    <property type="nucleotide sequence ID" value="NZ_SZUV01000001.1"/>
</dbReference>
<name>A0A543Q317_ACITH</name>
<keyword evidence="1" id="KW-0808">Transferase</keyword>
<organism evidence="4 5">
    <name type="scientific">Acidithiobacillus thiooxidans ATCC 19377</name>
    <dbReference type="NCBI Taxonomy" id="637390"/>
    <lineage>
        <taxon>Bacteria</taxon>
        <taxon>Pseudomonadati</taxon>
        <taxon>Pseudomonadota</taxon>
        <taxon>Acidithiobacillia</taxon>
        <taxon>Acidithiobacillales</taxon>
        <taxon>Acidithiobacillaceae</taxon>
        <taxon>Acidithiobacillus</taxon>
    </lineage>
</organism>
<dbReference type="GO" id="GO:0016747">
    <property type="term" value="F:acyltransferase activity, transferring groups other than amino-acyl groups"/>
    <property type="evidence" value="ECO:0007669"/>
    <property type="project" value="InterPro"/>
</dbReference>
<sequence>MIIRPIDESDVEEISQVFVTCFSAPPWNEAWTAEAARACICLKLQAQSRRGYVAIINNSVVGAAFGQIEGGLNKNKFQLQEFFVLPSVQRQGIGKKLLSTLFSELTVAENVGSIYLLTSRSSPAQDFYEKFGFSISQKIVVMGADVNSINKILKNIE</sequence>
<dbReference type="InterPro" id="IPR050680">
    <property type="entry name" value="YpeA/RimI_acetyltransf"/>
</dbReference>
<dbReference type="PANTHER" id="PTHR43420">
    <property type="entry name" value="ACETYLTRANSFERASE"/>
    <property type="match status" value="1"/>
</dbReference>
<dbReference type="Proteomes" id="UP000315403">
    <property type="component" value="Unassembled WGS sequence"/>
</dbReference>
<evidence type="ECO:0000256" key="1">
    <source>
        <dbReference type="ARBA" id="ARBA00022679"/>
    </source>
</evidence>
<evidence type="ECO:0000313" key="4">
    <source>
        <dbReference type="EMBL" id="TQN50680.1"/>
    </source>
</evidence>
<dbReference type="SUPFAM" id="SSF55729">
    <property type="entry name" value="Acyl-CoA N-acyltransferases (Nat)"/>
    <property type="match status" value="1"/>
</dbReference>
<protein>
    <recommendedName>
        <fullName evidence="3">N-acetyltransferase domain-containing protein</fullName>
    </recommendedName>
</protein>
<feature type="domain" description="N-acetyltransferase" evidence="3">
    <location>
        <begin position="1"/>
        <end position="156"/>
    </location>
</feature>